<keyword evidence="1" id="KW-0732">Signal</keyword>
<protein>
    <recommendedName>
        <fullName evidence="2">Autotransporter domain-containing protein</fullName>
    </recommendedName>
</protein>
<dbReference type="Pfam" id="PF03797">
    <property type="entry name" value="Autotransporter"/>
    <property type="match status" value="1"/>
</dbReference>
<feature type="domain" description="Autotransporter" evidence="2">
    <location>
        <begin position="482"/>
        <end position="752"/>
    </location>
</feature>
<reference evidence="4" key="1">
    <citation type="submission" date="2016-06" db="EMBL/GenBank/DDBJ databases">
        <authorList>
            <person name="Butler K."/>
        </authorList>
    </citation>
    <scope>NUCLEOTIDE SEQUENCE [LARGE SCALE GENOMIC DNA]</scope>
    <source>
        <strain evidence="4">GCSL-Mp20</strain>
    </source>
</reference>
<evidence type="ECO:0000313" key="3">
    <source>
        <dbReference type="EMBL" id="OBU12092.1"/>
    </source>
</evidence>
<proteinExistence type="predicted"/>
<gene>
    <name evidence="3" type="ORF">AYY18_17215</name>
</gene>
<accession>A0A1B8HR25</accession>
<dbReference type="OrthoDB" id="6463040at2"/>
<dbReference type="Gene3D" id="2.40.128.130">
    <property type="entry name" value="Autotransporter beta-domain"/>
    <property type="match status" value="1"/>
</dbReference>
<dbReference type="EMBL" id="LZEY01000009">
    <property type="protein sequence ID" value="OBU12092.1"/>
    <property type="molecule type" value="Genomic_DNA"/>
</dbReference>
<dbReference type="AlphaFoldDB" id="A0A1B8HR25"/>
<dbReference type="SUPFAM" id="SSF103515">
    <property type="entry name" value="Autotransporter"/>
    <property type="match status" value="1"/>
</dbReference>
<feature type="signal peptide" evidence="1">
    <location>
        <begin position="1"/>
        <end position="19"/>
    </location>
</feature>
<dbReference type="SUPFAM" id="SSF82171">
    <property type="entry name" value="DPP6 N-terminal domain-like"/>
    <property type="match status" value="1"/>
</dbReference>
<dbReference type="RefSeq" id="WP_067400640.1">
    <property type="nucleotide sequence ID" value="NZ_LZEY01000009.1"/>
</dbReference>
<dbReference type="Proteomes" id="UP000092377">
    <property type="component" value="Unassembled WGS sequence"/>
</dbReference>
<evidence type="ECO:0000259" key="2">
    <source>
        <dbReference type="PROSITE" id="PS51208"/>
    </source>
</evidence>
<dbReference type="PROSITE" id="PS51208">
    <property type="entry name" value="AUTOTRANSPORTER"/>
    <property type="match status" value="1"/>
</dbReference>
<dbReference type="InterPro" id="IPR036709">
    <property type="entry name" value="Autotransporte_beta_dom_sf"/>
</dbReference>
<feature type="chain" id="PRO_5008609932" description="Autotransporter domain-containing protein" evidence="1">
    <location>
        <begin position="20"/>
        <end position="752"/>
    </location>
</feature>
<comment type="caution">
    <text evidence="3">The sequence shown here is derived from an EMBL/GenBank/DDBJ whole genome shotgun (WGS) entry which is preliminary data.</text>
</comment>
<dbReference type="NCBIfam" id="TIGR02913">
    <property type="entry name" value="HAF_rpt"/>
    <property type="match status" value="3"/>
</dbReference>
<dbReference type="InterPro" id="IPR005546">
    <property type="entry name" value="Autotransporte_beta"/>
</dbReference>
<sequence length="752" mass="80572">MKKYIITTASALLSVSAVAAPLPEIKTTGLQPGDKIDITDIGAKRSGDDANSTSKAISADGNIIVGDYRTDSDYGLPHAFYYNVADGKMTDIEDFRTDTTVISHALAISADGQVITGTIEGDNGIARAFRLRSGDTGLTELGTSRADNSGKSYARATSADGRVVVGEAQSDLDSFYGQAFRHNEGDAKITNLGTLRDDNSGNSNATLVSADGRVVAGYSHEKASNSTLIQAFRHNEGDAKMTALGTLRADNTENSHAFAMSADGRIIVGSASTDNMDVQAFRHVEGDAKMTGLGTLRNDNSGNSTARAITPDGRVIVGNAATDNNASQAFRLNAGDAKMTGLGSLRADNTGDSSALAVSGDGRIVVGSSETDLDSIREQAFIHYENTAKMINLGTLRTDKQGRSEANIISEDGRVIAGLAETDDNTIHAVLWKLKKEDIIDPVIKIIDKDNSKKALLKTGQTAFNVLDLYQSALYSLSDSRCQIGDSNYCVGAFTQFDNVSSNHRTATGLFGSFRLPADNWITGVSMNFANNTHLVDGYDTRGSNNPGVGAFIRYQENKNNAGFSTEISGAFLNQDITIQREKLANTEAGRGDSSIDAFRFKFAASYGINISDETLLTPIVAISYHDVTRKGYTENRNAEFPATYGRMGNKSTDLQLGLDAQHILTQYVTLSGGAGADINLDNKRDEFTGHIDYIGAYAFDKGDSQDVKPYAYAAVNINMTPNSTVRTNIGWHQTDYSNDAAQVGLSYSYHW</sequence>
<dbReference type="InterPro" id="IPR014262">
    <property type="entry name" value="HAF_rpt"/>
</dbReference>
<organism evidence="3 4">
    <name type="scientific">Morganella psychrotolerans</name>
    <dbReference type="NCBI Taxonomy" id="368603"/>
    <lineage>
        <taxon>Bacteria</taxon>
        <taxon>Pseudomonadati</taxon>
        <taxon>Pseudomonadota</taxon>
        <taxon>Gammaproteobacteria</taxon>
        <taxon>Enterobacterales</taxon>
        <taxon>Morganellaceae</taxon>
        <taxon>Morganella</taxon>
    </lineage>
</organism>
<evidence type="ECO:0000256" key="1">
    <source>
        <dbReference type="SAM" id="SignalP"/>
    </source>
</evidence>
<keyword evidence="4" id="KW-1185">Reference proteome</keyword>
<evidence type="ECO:0000313" key="4">
    <source>
        <dbReference type="Proteomes" id="UP000092377"/>
    </source>
</evidence>
<name>A0A1B8HR25_9GAMM</name>